<dbReference type="InterPro" id="IPR029058">
    <property type="entry name" value="AB_hydrolase_fold"/>
</dbReference>
<proteinExistence type="predicted"/>
<dbReference type="InterPro" id="IPR000073">
    <property type="entry name" value="AB_hydrolase_1"/>
</dbReference>
<keyword evidence="2" id="KW-0378">Hydrolase</keyword>
<gene>
    <name evidence="2" type="ORF">EIY87_33665</name>
</gene>
<evidence type="ECO:0000259" key="1">
    <source>
        <dbReference type="Pfam" id="PF00561"/>
    </source>
</evidence>
<organism evidence="2 3">
    <name type="scientific">Amycolatopsis eburnea</name>
    <dbReference type="NCBI Taxonomy" id="2267691"/>
    <lineage>
        <taxon>Bacteria</taxon>
        <taxon>Bacillati</taxon>
        <taxon>Actinomycetota</taxon>
        <taxon>Actinomycetes</taxon>
        <taxon>Pseudonocardiales</taxon>
        <taxon>Pseudonocardiaceae</taxon>
        <taxon>Amycolatopsis</taxon>
    </lineage>
</organism>
<feature type="domain" description="AB hydrolase-1" evidence="1">
    <location>
        <begin position="31"/>
        <end position="140"/>
    </location>
</feature>
<evidence type="ECO:0000313" key="3">
    <source>
        <dbReference type="Proteomes" id="UP000267081"/>
    </source>
</evidence>
<name>A0A427T198_9PSEU</name>
<dbReference type="EMBL" id="RSEC01000059">
    <property type="protein sequence ID" value="RSD11719.1"/>
    <property type="molecule type" value="Genomic_DNA"/>
</dbReference>
<keyword evidence="3" id="KW-1185">Reference proteome</keyword>
<dbReference type="AlphaFoldDB" id="A0A427T198"/>
<dbReference type="OrthoDB" id="7820973at2"/>
<dbReference type="SUPFAM" id="SSF53474">
    <property type="entry name" value="alpha/beta-Hydrolases"/>
    <property type="match status" value="1"/>
</dbReference>
<dbReference type="GO" id="GO:0016787">
    <property type="term" value="F:hydrolase activity"/>
    <property type="evidence" value="ECO:0007669"/>
    <property type="project" value="UniProtKB-KW"/>
</dbReference>
<dbReference type="RefSeq" id="WP_125313944.1">
    <property type="nucleotide sequence ID" value="NZ_RSEC01000059.1"/>
</dbReference>
<comment type="caution">
    <text evidence="2">The sequence shown here is derived from an EMBL/GenBank/DDBJ whole genome shotgun (WGS) entry which is preliminary data.</text>
</comment>
<evidence type="ECO:0000313" key="2">
    <source>
        <dbReference type="EMBL" id="RSD11719.1"/>
    </source>
</evidence>
<reference evidence="2 3" key="1">
    <citation type="submission" date="2018-12" db="EMBL/GenBank/DDBJ databases">
        <title>Amycolatopsis eburnea sp. nov. actinomycete associate with arbuscular mycorrhiza fungal spore.</title>
        <authorList>
            <person name="Lumyong S."/>
            <person name="Chaiya L."/>
        </authorList>
    </citation>
    <scope>NUCLEOTIDE SEQUENCE [LARGE SCALE GENOMIC DNA]</scope>
    <source>
        <strain evidence="2 3">GLM-1</strain>
    </source>
</reference>
<dbReference type="PANTHER" id="PTHR43194">
    <property type="entry name" value="HYDROLASE ALPHA/BETA FOLD FAMILY"/>
    <property type="match status" value="1"/>
</dbReference>
<dbReference type="InterPro" id="IPR050228">
    <property type="entry name" value="Carboxylesterase_BioH"/>
</dbReference>
<accession>A0A427T198</accession>
<sequence length="307" mass="32621">MTTPCRHRCGFAGNPSTYYEVMEPLTPNGQPPVLMVTGGVHSGACYQVTPDGRPGWADDFLRRGHTVALADWPGVGRSGHIPPGELSGQTIVDGLAAVIEEIGGRAVVLTHSIGGAFGWKLVEQHPDAIAAVIGVAPASPGNMGAELGHLVRDEGNRKVVAMPSGEAVLDLDRTLSFPPEFHRAKLVGSSTRFPLEDVDTYFRSLQGISGRIVFERTNIGGGQLRIEDASGFAGKRILVVTGTEDIDHPREQDGAVVDWLNAAGARAELCYLGDRGITGNGHMMMLERNSSDIAGILIDWLETALPA</sequence>
<dbReference type="PANTHER" id="PTHR43194:SF5">
    <property type="entry name" value="PIMELOYL-[ACYL-CARRIER PROTEIN] METHYL ESTER ESTERASE"/>
    <property type="match status" value="1"/>
</dbReference>
<protein>
    <submittedName>
        <fullName evidence="2">Alpha/beta fold hydrolase</fullName>
    </submittedName>
</protein>
<dbReference type="Gene3D" id="3.40.50.1820">
    <property type="entry name" value="alpha/beta hydrolase"/>
    <property type="match status" value="2"/>
</dbReference>
<dbReference type="Proteomes" id="UP000267081">
    <property type="component" value="Unassembled WGS sequence"/>
</dbReference>
<dbReference type="Pfam" id="PF00561">
    <property type="entry name" value="Abhydrolase_1"/>
    <property type="match status" value="1"/>
</dbReference>